<reference evidence="5" key="4">
    <citation type="submission" date="2024-09" db="EMBL/GenBank/DDBJ databases">
        <authorList>
            <person name="Sun Q."/>
            <person name="Mori K."/>
        </authorList>
    </citation>
    <scope>NUCLEOTIDE SEQUENCE</scope>
    <source>
        <strain evidence="5">KCTC 62575</strain>
    </source>
</reference>
<evidence type="ECO:0000256" key="3">
    <source>
        <dbReference type="ARBA" id="ARBA00023125"/>
    </source>
</evidence>
<reference evidence="5" key="1">
    <citation type="journal article" date="2014" name="Int. J. Syst. Evol. Microbiol.">
        <title>Complete genome of a new Firmicutes species belonging to the dominant human colonic microbiota ('Ruminococcus bicirculans') reveals two chromosomes and a selective capacity to utilize plant glucans.</title>
        <authorList>
            <consortium name="NISC Comparative Sequencing Program"/>
            <person name="Wegmann U."/>
            <person name="Louis P."/>
            <person name="Goesmann A."/>
            <person name="Henrissat B."/>
            <person name="Duncan S.H."/>
            <person name="Flint H.J."/>
        </authorList>
    </citation>
    <scope>NUCLEOTIDE SEQUENCE</scope>
    <source>
        <strain evidence="5">KCTC 62575</strain>
    </source>
</reference>
<feature type="domain" description="Type I restriction modification DNA specificity" evidence="4">
    <location>
        <begin position="230"/>
        <end position="387"/>
    </location>
</feature>
<evidence type="ECO:0000313" key="7">
    <source>
        <dbReference type="Proteomes" id="UP000240957"/>
    </source>
</evidence>
<reference evidence="8" key="3">
    <citation type="journal article" date="2019" name="Int. J. Syst. Evol. Microbiol.">
        <title>The Global Catalogue of Microorganisms (GCM) 10K type strain sequencing project: providing services to taxonomists for standard genome sequencing and annotation.</title>
        <authorList>
            <consortium name="The Broad Institute Genomics Platform"/>
            <consortium name="The Broad Institute Genome Sequencing Center for Infectious Disease"/>
            <person name="Wu L."/>
            <person name="Ma J."/>
        </authorList>
    </citation>
    <scope>NUCLEOTIDE SEQUENCE [LARGE SCALE GENOMIC DNA]</scope>
    <source>
        <strain evidence="8">KCTC 62575</strain>
    </source>
</reference>
<keyword evidence="2" id="KW-0680">Restriction system</keyword>
<dbReference type="OrthoDB" id="9798929at2"/>
<dbReference type="PANTHER" id="PTHR30408">
    <property type="entry name" value="TYPE-1 RESTRICTION ENZYME ECOKI SPECIFICITY PROTEIN"/>
    <property type="match status" value="1"/>
</dbReference>
<sequence>MNKYSFEDIVIPQQGFLRGPFGGDLKKEIFVEKSSDTYKVYEQGVVLNKNSELGRYYISNEYFNKKMKRFEVKPGDFLVSCSGVNYGAIYQLGDDIEKGIINQALLRIRLNSQLVDDSYFIYLFKSYIVNMIVGRKGDSTIPNFPPLSFIKKLEFPLPDLKTQKKIGHFLKLIDSKIECNNTINLTLEKMAKKLYDFWFLNYQFPDEQGRFYKNNNGCFKFSEELNVNIPTNWSVKSLCEIANITMGQSPDGSSYNESAQGTIFYQGSTDFGWIFPKVRQYTTEPARMAKKGDILLSVRAPVGDMNIANTDCCIGRGLAALNSKYGFDGFLFYVMKYFKQVFDRRNSEGTTFGSITKNDLYSLKLAYPPKELLEKYDNIVSKYNEMIFIRSMENQKLEELRDWLLPMLMNGQISIRDAEEHIAKTFEHNE</sequence>
<dbReference type="EMBL" id="JBHRSF010000147">
    <property type="protein sequence ID" value="MFC2997468.1"/>
    <property type="molecule type" value="Genomic_DNA"/>
</dbReference>
<gene>
    <name evidence="5" type="ORF">ACFODO_19940</name>
    <name evidence="6" type="ORF">C9E89_014660</name>
</gene>
<dbReference type="GO" id="GO:0003677">
    <property type="term" value="F:DNA binding"/>
    <property type="evidence" value="ECO:0007669"/>
    <property type="project" value="UniProtKB-KW"/>
</dbReference>
<dbReference type="InterPro" id="IPR052021">
    <property type="entry name" value="Type-I_RS_S_subunit"/>
</dbReference>
<organism evidence="6 7">
    <name type="scientific">Acinetobacter sichuanensis</name>
    <dbReference type="NCBI Taxonomy" id="2136183"/>
    <lineage>
        <taxon>Bacteria</taxon>
        <taxon>Pseudomonadati</taxon>
        <taxon>Pseudomonadota</taxon>
        <taxon>Gammaproteobacteria</taxon>
        <taxon>Moraxellales</taxon>
        <taxon>Moraxellaceae</taxon>
        <taxon>Acinetobacter</taxon>
    </lineage>
</organism>
<feature type="domain" description="Type I restriction modification DNA specificity" evidence="4">
    <location>
        <begin position="32"/>
        <end position="188"/>
    </location>
</feature>
<evidence type="ECO:0000313" key="6">
    <source>
        <dbReference type="EMBL" id="RFC82834.1"/>
    </source>
</evidence>
<dbReference type="InterPro" id="IPR044946">
    <property type="entry name" value="Restrct_endonuc_typeI_TRD_sf"/>
</dbReference>
<dbReference type="SUPFAM" id="SSF116734">
    <property type="entry name" value="DNA methylase specificity domain"/>
    <property type="match status" value="2"/>
</dbReference>
<evidence type="ECO:0000313" key="8">
    <source>
        <dbReference type="Proteomes" id="UP001595455"/>
    </source>
</evidence>
<dbReference type="Pfam" id="PF01420">
    <property type="entry name" value="Methylase_S"/>
    <property type="match status" value="2"/>
</dbReference>
<accession>A0A371YNC2</accession>
<dbReference type="InterPro" id="IPR000055">
    <property type="entry name" value="Restrct_endonuc_typeI_TRD"/>
</dbReference>
<dbReference type="PANTHER" id="PTHR30408:SF12">
    <property type="entry name" value="TYPE I RESTRICTION ENZYME MJAVIII SPECIFICITY SUBUNIT"/>
    <property type="match status" value="1"/>
</dbReference>
<dbReference type="EC" id="3.1.21.-" evidence="5"/>
<dbReference type="GO" id="GO:0004519">
    <property type="term" value="F:endonuclease activity"/>
    <property type="evidence" value="ECO:0007669"/>
    <property type="project" value="UniProtKB-KW"/>
</dbReference>
<evidence type="ECO:0000256" key="1">
    <source>
        <dbReference type="ARBA" id="ARBA00010923"/>
    </source>
</evidence>
<evidence type="ECO:0000313" key="5">
    <source>
        <dbReference type="EMBL" id="MFC2997468.1"/>
    </source>
</evidence>
<keyword evidence="6" id="KW-0255">Endonuclease</keyword>
<dbReference type="CDD" id="cd17495">
    <property type="entry name" value="RMtype1_S_Cep9333ORF4827P-TRD2-CR2_like"/>
    <property type="match status" value="1"/>
</dbReference>
<protein>
    <submittedName>
        <fullName evidence="6">Restriction endonuclease subunit S</fullName>
        <ecNumber evidence="5">3.1.21.-</ecNumber>
    </submittedName>
</protein>
<dbReference type="Proteomes" id="UP001595455">
    <property type="component" value="Unassembled WGS sequence"/>
</dbReference>
<keyword evidence="8" id="KW-1185">Reference proteome</keyword>
<reference evidence="6 7" key="2">
    <citation type="submission" date="2018-08" db="EMBL/GenBank/DDBJ databases">
        <title>The draft genome of Acinetobacter sichuanensis strain WCHAc060041.</title>
        <authorList>
            <person name="Qin J."/>
            <person name="Feng Y."/>
            <person name="Zong Z."/>
        </authorList>
    </citation>
    <scope>NUCLEOTIDE SEQUENCE [LARGE SCALE GENOMIC DNA]</scope>
    <source>
        <strain evidence="6 7">WCHAc060041</strain>
    </source>
</reference>
<evidence type="ECO:0000259" key="4">
    <source>
        <dbReference type="Pfam" id="PF01420"/>
    </source>
</evidence>
<comment type="caution">
    <text evidence="6">The sequence shown here is derived from an EMBL/GenBank/DDBJ whole genome shotgun (WGS) entry which is preliminary data.</text>
</comment>
<keyword evidence="3" id="KW-0238">DNA-binding</keyword>
<dbReference type="GO" id="GO:0009307">
    <property type="term" value="P:DNA restriction-modification system"/>
    <property type="evidence" value="ECO:0007669"/>
    <property type="project" value="UniProtKB-KW"/>
</dbReference>
<name>A0A371YNC2_9GAMM</name>
<dbReference type="Proteomes" id="UP000240957">
    <property type="component" value="Unassembled WGS sequence"/>
</dbReference>
<dbReference type="AlphaFoldDB" id="A0A371YNC2"/>
<keyword evidence="5" id="KW-0378">Hydrolase</keyword>
<dbReference type="EMBL" id="PYIX02000026">
    <property type="protein sequence ID" value="RFC82834.1"/>
    <property type="molecule type" value="Genomic_DNA"/>
</dbReference>
<proteinExistence type="inferred from homology"/>
<dbReference type="Gene3D" id="3.90.220.20">
    <property type="entry name" value="DNA methylase specificity domains"/>
    <property type="match status" value="2"/>
</dbReference>
<keyword evidence="6" id="KW-0540">Nuclease</keyword>
<comment type="similarity">
    <text evidence="1">Belongs to the type-I restriction system S methylase family.</text>
</comment>
<dbReference type="GO" id="GO:0016787">
    <property type="term" value="F:hydrolase activity"/>
    <property type="evidence" value="ECO:0007669"/>
    <property type="project" value="UniProtKB-KW"/>
</dbReference>
<evidence type="ECO:0000256" key="2">
    <source>
        <dbReference type="ARBA" id="ARBA00022747"/>
    </source>
</evidence>
<dbReference type="RefSeq" id="WP_107009085.1">
    <property type="nucleotide sequence ID" value="NZ_JBHRSF010000147.1"/>
</dbReference>